<dbReference type="EMBL" id="QZKU01000042">
    <property type="protein sequence ID" value="RJP23874.1"/>
    <property type="molecule type" value="Genomic_DNA"/>
</dbReference>
<dbReference type="AlphaFoldDB" id="A0A3A4P7C8"/>
<proteinExistence type="predicted"/>
<accession>A0A3A4P7C8</accession>
<gene>
    <name evidence="2" type="ORF">C4520_05385</name>
</gene>
<evidence type="ECO:0000313" key="2">
    <source>
        <dbReference type="EMBL" id="RJP23874.1"/>
    </source>
</evidence>
<dbReference type="Pfam" id="PF05580">
    <property type="entry name" value="Peptidase_S55"/>
    <property type="match status" value="1"/>
</dbReference>
<comment type="caution">
    <text evidence="2">The sequence shown here is derived from an EMBL/GenBank/DDBJ whole genome shotgun (WGS) entry which is preliminary data.</text>
</comment>
<evidence type="ECO:0000259" key="1">
    <source>
        <dbReference type="PROSITE" id="PS51494"/>
    </source>
</evidence>
<name>A0A3A4P7C8_ABYX5</name>
<protein>
    <recommendedName>
        <fullName evidence="1">Peptidase S55 domain-containing protein</fullName>
    </recommendedName>
</protein>
<dbReference type="PROSITE" id="PS51494">
    <property type="entry name" value="SPOIVB"/>
    <property type="match status" value="1"/>
</dbReference>
<sequence>MTSLMCGSSRRRHEGRSRMMKHLRKFNVVLLALTVIFPLGASVFAEMSEPEAVSAEDRFMFVDEVKPGMKGYGLTVFSGTTIERFDVEILSVVYNVSPRSDLILARISGGPIAVSGVIAGMSGSPVYIDGRIIGALAYSWPFSKEAIAGITPIREMLDIFKFERAGEQKTITRTGASGQKGWAETANYKVALPVINSEYATMKPIMTPMVFSGFSPEAIEFFKPQLEGYGVVPVIGGSFAEHLSGLEVPFEEGSAIGVQLVRGDLSASAIGTVTLNDNGKILAFGHPFMLSGPIDLPMTTAYVHTVLSSMVVSSKMSTALKSVGALVQDRSTGIAGILGGSPSMVPVELRVHVQGEPPQEYHFEVARNRQLLAPLVGMALSGSFTSAYNNFGKFAASIHYDIEMDKYPTVSNDDFVSGLGGLPMLASLGLFRDLSSLLNNEFEELTLKKVSINVDVKEAVDTAQITGVRIWKNTLEPGETIDLKIIMQPYMKANLEQDVSLKIPDNFPEGQAFLQISAASQTAAFESMRNPYSLRPTSIEHLLELINEPYPGNRIDIRLLITDPGVVINGEEMAALPSSIFSVLSQTIGKEPIGITRSSILLEEHVTTDYEISGFVTVPITVTRKAS</sequence>
<organism evidence="2 3">
    <name type="scientific">Abyssobacteria bacterium (strain SURF_5)</name>
    <dbReference type="NCBI Taxonomy" id="2093360"/>
    <lineage>
        <taxon>Bacteria</taxon>
        <taxon>Pseudomonadati</taxon>
        <taxon>Candidatus Hydrogenedentota</taxon>
        <taxon>Candidatus Abyssobacteria</taxon>
    </lineage>
</organism>
<dbReference type="InterPro" id="IPR008763">
    <property type="entry name" value="Peptidase_S55"/>
</dbReference>
<dbReference type="Proteomes" id="UP000265882">
    <property type="component" value="Unassembled WGS sequence"/>
</dbReference>
<feature type="domain" description="Peptidase S55" evidence="1">
    <location>
        <begin position="1"/>
        <end position="172"/>
    </location>
</feature>
<evidence type="ECO:0000313" key="3">
    <source>
        <dbReference type="Proteomes" id="UP000265882"/>
    </source>
</evidence>
<reference evidence="2 3" key="1">
    <citation type="journal article" date="2017" name="ISME J.">
        <title>Energy and carbon metabolisms in a deep terrestrial subsurface fluid microbial community.</title>
        <authorList>
            <person name="Momper L."/>
            <person name="Jungbluth S.P."/>
            <person name="Lee M.D."/>
            <person name="Amend J.P."/>
        </authorList>
    </citation>
    <scope>NUCLEOTIDE SEQUENCE [LARGE SCALE GENOMIC DNA]</scope>
    <source>
        <strain evidence="2">SURF_5</strain>
    </source>
</reference>